<dbReference type="OrthoDB" id="66977at2759"/>
<protein>
    <submittedName>
        <fullName evidence="1">TDRD9</fullName>
        <ecNumber evidence="1">3.6.4.13</ecNumber>
    </submittedName>
</protein>
<dbReference type="GO" id="GO:0003724">
    <property type="term" value="F:RNA helicase activity"/>
    <property type="evidence" value="ECO:0007669"/>
    <property type="project" value="UniProtKB-EC"/>
</dbReference>
<dbReference type="EC" id="3.6.4.13" evidence="1"/>
<reference evidence="1" key="1">
    <citation type="submission" date="2021-03" db="EMBL/GenBank/DDBJ databases">
        <authorList>
            <person name="Bekaert M."/>
        </authorList>
    </citation>
    <scope>NUCLEOTIDE SEQUENCE</scope>
</reference>
<gene>
    <name evidence="1" type="ORF">MEDL_8889</name>
</gene>
<organism evidence="1 2">
    <name type="scientific">Mytilus edulis</name>
    <name type="common">Blue mussel</name>
    <dbReference type="NCBI Taxonomy" id="6550"/>
    <lineage>
        <taxon>Eukaryota</taxon>
        <taxon>Metazoa</taxon>
        <taxon>Spiralia</taxon>
        <taxon>Lophotrochozoa</taxon>
        <taxon>Mollusca</taxon>
        <taxon>Bivalvia</taxon>
        <taxon>Autobranchia</taxon>
        <taxon>Pteriomorphia</taxon>
        <taxon>Mytilida</taxon>
        <taxon>Mytiloidea</taxon>
        <taxon>Mytilidae</taxon>
        <taxon>Mytilinae</taxon>
        <taxon>Mytilus</taxon>
    </lineage>
</organism>
<dbReference type="Proteomes" id="UP000683360">
    <property type="component" value="Unassembled WGS sequence"/>
</dbReference>
<evidence type="ECO:0000313" key="2">
    <source>
        <dbReference type="Proteomes" id="UP000683360"/>
    </source>
</evidence>
<dbReference type="InterPro" id="IPR036236">
    <property type="entry name" value="Znf_C2H2_sf"/>
</dbReference>
<keyword evidence="2" id="KW-1185">Reference proteome</keyword>
<dbReference type="AlphaFoldDB" id="A0A8S3QE73"/>
<dbReference type="Gene3D" id="3.30.160.60">
    <property type="entry name" value="Classic Zinc Finger"/>
    <property type="match status" value="1"/>
</dbReference>
<keyword evidence="1" id="KW-0378">Hydrolase</keyword>
<dbReference type="EMBL" id="CAJPWZ010000466">
    <property type="protein sequence ID" value="CAG2193790.1"/>
    <property type="molecule type" value="Genomic_DNA"/>
</dbReference>
<accession>A0A8S3QE73</accession>
<name>A0A8S3QE73_MYTED</name>
<evidence type="ECO:0000313" key="1">
    <source>
        <dbReference type="EMBL" id="CAG2193790.1"/>
    </source>
</evidence>
<dbReference type="GO" id="GO:0016787">
    <property type="term" value="F:hydrolase activity"/>
    <property type="evidence" value="ECO:0007669"/>
    <property type="project" value="UniProtKB-KW"/>
</dbReference>
<sequence length="417" mass="47880">MESPDRGIQLSINKELIKKGFADEAEETYLSRQNHEQREMEAISNSVVSPSRKLLQDERPTFQDRQSDWFSVSLGNNRPASSKGRRTVKLNGPHNPYEMMFNSLTNVGRLRSVKTDPDSVNSVAIDNEPQDRYDRLMVSGFVGLNPAGSTMMARDTTIMPAISGLPSIISLLFCPVAELRRDRENKRYIGSICGLGVDRDQRHSLFPEHDMEITFDVEIDNKDITETQEKTFLVKIKKTNNDYVQFQINGVRSAINLAIGNEEKVSAWGPDAIYKIQEAARKKLLEVVYKKRERVDPVNYSNPYSWNQVDPDDLIETSLEGTPADAPHLLNLHKAQMLEEEVYVDKASPEYLKEHAQWLKRLQKSDFTKREPITCEICEMTWHTPQLLAIHIETRRHQEKVAALYQKKITEQYSQVL</sequence>
<comment type="caution">
    <text evidence="1">The sequence shown here is derived from an EMBL/GenBank/DDBJ whole genome shotgun (WGS) entry which is preliminary data.</text>
</comment>
<proteinExistence type="predicted"/>
<dbReference type="SUPFAM" id="SSF57667">
    <property type="entry name" value="beta-beta-alpha zinc fingers"/>
    <property type="match status" value="1"/>
</dbReference>